<keyword evidence="5 8" id="KW-0472">Membrane</keyword>
<dbReference type="PANTHER" id="PTHR42643">
    <property type="entry name" value="IONOTROPIC RECEPTOR 20A-RELATED"/>
    <property type="match status" value="1"/>
</dbReference>
<keyword evidence="3 8" id="KW-0812">Transmembrane</keyword>
<evidence type="ECO:0000256" key="5">
    <source>
        <dbReference type="ARBA" id="ARBA00023136"/>
    </source>
</evidence>
<comment type="caution">
    <text evidence="9">The sequence shown here is derived from an EMBL/GenBank/DDBJ whole genome shotgun (WGS) entry which is preliminary data.</text>
</comment>
<evidence type="ECO:0000256" key="3">
    <source>
        <dbReference type="ARBA" id="ARBA00022692"/>
    </source>
</evidence>
<dbReference type="InterPro" id="IPR052192">
    <property type="entry name" value="Insect_Ionotropic_Sensory_Rcpt"/>
</dbReference>
<gene>
    <name evidence="9" type="ORF">KUF71_024769</name>
</gene>
<proteinExistence type="predicted"/>
<dbReference type="EMBL" id="JAHWGI010000441">
    <property type="protein sequence ID" value="KAK3915626.1"/>
    <property type="molecule type" value="Genomic_DNA"/>
</dbReference>
<evidence type="ECO:0000313" key="9">
    <source>
        <dbReference type="EMBL" id="KAK3915626.1"/>
    </source>
</evidence>
<dbReference type="PANTHER" id="PTHR42643:SF35">
    <property type="entry name" value="IONOTROPIC RECEPTOR 68A, ISOFORM A"/>
    <property type="match status" value="1"/>
</dbReference>
<evidence type="ECO:0000256" key="6">
    <source>
        <dbReference type="ARBA" id="ARBA00023170"/>
    </source>
</evidence>
<keyword evidence="7" id="KW-0325">Glycoprotein</keyword>
<sequence length="193" mass="22029">MVTRRLDIWRRGAFRQNADLFRDKTSDLQNQTLAVVTFEHVPAAYKLRQRHVPGERVPGDVTSGFSGLEVQTYRIDLVRELILDLFSCFLFPVLYTVMLALARAMNFVPRLSEPAGSAREQWGRRRLDGSLSGLLGEVTSGRAELVLGDLHYSPFHLRLMDLSVPYHSECLTFLTPQATTDNSWQTLILPFKY</sequence>
<dbReference type="Gene3D" id="3.40.190.10">
    <property type="entry name" value="Periplasmic binding protein-like II"/>
    <property type="match status" value="1"/>
</dbReference>
<evidence type="ECO:0000313" key="10">
    <source>
        <dbReference type="Proteomes" id="UP001219518"/>
    </source>
</evidence>
<name>A0AAE1H6C5_9NEOP</name>
<dbReference type="Proteomes" id="UP001219518">
    <property type="component" value="Unassembled WGS sequence"/>
</dbReference>
<protein>
    <submittedName>
        <fullName evidence="9">Glutamate receptor ionotropic, NMDA 1</fullName>
    </submittedName>
</protein>
<evidence type="ECO:0000256" key="7">
    <source>
        <dbReference type="ARBA" id="ARBA00023180"/>
    </source>
</evidence>
<comment type="subcellular location">
    <subcellularLocation>
        <location evidence="1">Cell membrane</location>
        <topology evidence="1">Multi-pass membrane protein</topology>
    </subcellularLocation>
</comment>
<keyword evidence="2" id="KW-1003">Cell membrane</keyword>
<evidence type="ECO:0000256" key="4">
    <source>
        <dbReference type="ARBA" id="ARBA00022989"/>
    </source>
</evidence>
<keyword evidence="4 8" id="KW-1133">Transmembrane helix</keyword>
<keyword evidence="10" id="KW-1185">Reference proteome</keyword>
<keyword evidence="6 9" id="KW-0675">Receptor</keyword>
<reference evidence="9" key="1">
    <citation type="submission" date="2021-07" db="EMBL/GenBank/DDBJ databases">
        <authorList>
            <person name="Catto M.A."/>
            <person name="Jacobson A."/>
            <person name="Kennedy G."/>
            <person name="Labadie P."/>
            <person name="Hunt B.G."/>
            <person name="Srinivasan R."/>
        </authorList>
    </citation>
    <scope>NUCLEOTIDE SEQUENCE</scope>
    <source>
        <strain evidence="9">PL_HMW_Pooled</strain>
        <tissue evidence="9">Head</tissue>
    </source>
</reference>
<evidence type="ECO:0000256" key="8">
    <source>
        <dbReference type="SAM" id="Phobius"/>
    </source>
</evidence>
<feature type="transmembrane region" description="Helical" evidence="8">
    <location>
        <begin position="81"/>
        <end position="102"/>
    </location>
</feature>
<reference evidence="9" key="2">
    <citation type="journal article" date="2023" name="BMC Genomics">
        <title>Pest status, molecular evolution, and epigenetic factors derived from the genome assembly of Frankliniella fusca, a thysanopteran phytovirus vector.</title>
        <authorList>
            <person name="Catto M.A."/>
            <person name="Labadie P.E."/>
            <person name="Jacobson A.L."/>
            <person name="Kennedy G.G."/>
            <person name="Srinivasan R."/>
            <person name="Hunt B.G."/>
        </authorList>
    </citation>
    <scope>NUCLEOTIDE SEQUENCE</scope>
    <source>
        <strain evidence="9">PL_HMW_Pooled</strain>
    </source>
</reference>
<dbReference type="SUPFAM" id="SSF53850">
    <property type="entry name" value="Periplasmic binding protein-like II"/>
    <property type="match status" value="1"/>
</dbReference>
<evidence type="ECO:0000256" key="2">
    <source>
        <dbReference type="ARBA" id="ARBA00022475"/>
    </source>
</evidence>
<organism evidence="9 10">
    <name type="scientific">Frankliniella fusca</name>
    <dbReference type="NCBI Taxonomy" id="407009"/>
    <lineage>
        <taxon>Eukaryota</taxon>
        <taxon>Metazoa</taxon>
        <taxon>Ecdysozoa</taxon>
        <taxon>Arthropoda</taxon>
        <taxon>Hexapoda</taxon>
        <taxon>Insecta</taxon>
        <taxon>Pterygota</taxon>
        <taxon>Neoptera</taxon>
        <taxon>Paraneoptera</taxon>
        <taxon>Thysanoptera</taxon>
        <taxon>Terebrantia</taxon>
        <taxon>Thripoidea</taxon>
        <taxon>Thripidae</taxon>
        <taxon>Frankliniella</taxon>
    </lineage>
</organism>
<evidence type="ECO:0000256" key="1">
    <source>
        <dbReference type="ARBA" id="ARBA00004651"/>
    </source>
</evidence>
<dbReference type="GO" id="GO:0005886">
    <property type="term" value="C:plasma membrane"/>
    <property type="evidence" value="ECO:0007669"/>
    <property type="project" value="UniProtKB-SubCell"/>
</dbReference>
<accession>A0AAE1H6C5</accession>
<dbReference type="AlphaFoldDB" id="A0AAE1H6C5"/>